<accession>A0A8A1MKY1</accession>
<evidence type="ECO:0000313" key="3">
    <source>
        <dbReference type="Proteomes" id="UP000663671"/>
    </source>
</evidence>
<feature type="region of interest" description="Disordered" evidence="1">
    <location>
        <begin position="100"/>
        <end position="127"/>
    </location>
</feature>
<reference evidence="2" key="1">
    <citation type="submission" date="2021-01" db="EMBL/GenBank/DDBJ databases">
        <title>Chromosome-level genome assembly of a human fungal pathogen reveals clustering of transcriptionally co-regulated genes.</title>
        <authorList>
            <person name="Voorhies M."/>
            <person name="Cohen S."/>
            <person name="Shea T.P."/>
            <person name="Petrus S."/>
            <person name="Munoz J.F."/>
            <person name="Poplawski S."/>
            <person name="Goldman W.E."/>
            <person name="Michael T."/>
            <person name="Cuomo C.A."/>
            <person name="Sil A."/>
            <person name="Beyhan S."/>
        </authorList>
    </citation>
    <scope>NUCLEOTIDE SEQUENCE</scope>
    <source>
        <strain evidence="2">WU24</strain>
    </source>
</reference>
<feature type="compositionally biased region" description="Polar residues" evidence="1">
    <location>
        <begin position="105"/>
        <end position="121"/>
    </location>
</feature>
<dbReference type="AlphaFoldDB" id="A0A8A1MKY1"/>
<dbReference type="EMBL" id="CP069115">
    <property type="protein sequence ID" value="QSS65790.1"/>
    <property type="molecule type" value="Genomic_DNA"/>
</dbReference>
<name>A0A8A1MKY1_AJECA</name>
<dbReference type="Proteomes" id="UP000663671">
    <property type="component" value="Chromosome 3"/>
</dbReference>
<sequence length="127" mass="14371">MANGDAYPLVYISTRSQHARHPSMRSITYFFSNPSGLDLSIFTGLRHILAVLGSKGMSCGTSKMHDELHMKEMIRMSLEAVANQRSATLRRQYPLRTSRHGYFQSPISSKSRTLHGTQMRQANDKLN</sequence>
<dbReference type="VEuPathDB" id="FungiDB:I7I51_06639"/>
<organism evidence="2 3">
    <name type="scientific">Ajellomyces capsulatus</name>
    <name type="common">Darling's disease fungus</name>
    <name type="synonym">Histoplasma capsulatum</name>
    <dbReference type="NCBI Taxonomy" id="5037"/>
    <lineage>
        <taxon>Eukaryota</taxon>
        <taxon>Fungi</taxon>
        <taxon>Dikarya</taxon>
        <taxon>Ascomycota</taxon>
        <taxon>Pezizomycotina</taxon>
        <taxon>Eurotiomycetes</taxon>
        <taxon>Eurotiomycetidae</taxon>
        <taxon>Onygenales</taxon>
        <taxon>Ajellomycetaceae</taxon>
        <taxon>Histoplasma</taxon>
    </lineage>
</organism>
<evidence type="ECO:0000313" key="2">
    <source>
        <dbReference type="EMBL" id="QSS65790.1"/>
    </source>
</evidence>
<evidence type="ECO:0000256" key="1">
    <source>
        <dbReference type="SAM" id="MobiDB-lite"/>
    </source>
</evidence>
<gene>
    <name evidence="2" type="ORF">I7I51_06639</name>
</gene>
<proteinExistence type="predicted"/>
<protein>
    <submittedName>
        <fullName evidence="2">Uncharacterized protein</fullName>
    </submittedName>
</protein>